<sequence>MWPDESIDQGELNQLRILEPQRTDGVSTEGEDSVSSVPNVGFHGPLGPKSSVQDLPFNSGGGHLLDGPGPLSIGPGNVGGNRPKATIFGPLDPLEPQKIWAQEDSNSPHGPQTADCIL</sequence>
<dbReference type="AlphaFoldDB" id="A0A9Q3FU76"/>
<evidence type="ECO:0000256" key="1">
    <source>
        <dbReference type="SAM" id="MobiDB-lite"/>
    </source>
</evidence>
<comment type="caution">
    <text evidence="2">The sequence shown here is derived from an EMBL/GenBank/DDBJ whole genome shotgun (WGS) entry which is preliminary data.</text>
</comment>
<accession>A0A9Q3FU76</accession>
<dbReference type="Proteomes" id="UP000765509">
    <property type="component" value="Unassembled WGS sequence"/>
</dbReference>
<evidence type="ECO:0000313" key="3">
    <source>
        <dbReference type="Proteomes" id="UP000765509"/>
    </source>
</evidence>
<reference evidence="2" key="1">
    <citation type="submission" date="2021-03" db="EMBL/GenBank/DDBJ databases">
        <title>Draft genome sequence of rust myrtle Austropuccinia psidii MF-1, a brazilian biotype.</title>
        <authorList>
            <person name="Quecine M.C."/>
            <person name="Pachon D.M.R."/>
            <person name="Bonatelli M.L."/>
            <person name="Correr F.H."/>
            <person name="Franceschini L.M."/>
            <person name="Leite T.F."/>
            <person name="Margarido G.R.A."/>
            <person name="Almeida C.A."/>
            <person name="Ferrarezi J.A."/>
            <person name="Labate C.A."/>
        </authorList>
    </citation>
    <scope>NUCLEOTIDE SEQUENCE</scope>
    <source>
        <strain evidence="2">MF-1</strain>
    </source>
</reference>
<organism evidence="2 3">
    <name type="scientific">Austropuccinia psidii MF-1</name>
    <dbReference type="NCBI Taxonomy" id="1389203"/>
    <lineage>
        <taxon>Eukaryota</taxon>
        <taxon>Fungi</taxon>
        <taxon>Dikarya</taxon>
        <taxon>Basidiomycota</taxon>
        <taxon>Pucciniomycotina</taxon>
        <taxon>Pucciniomycetes</taxon>
        <taxon>Pucciniales</taxon>
        <taxon>Sphaerophragmiaceae</taxon>
        <taxon>Austropuccinia</taxon>
    </lineage>
</organism>
<name>A0A9Q3FU76_9BASI</name>
<evidence type="ECO:0000313" key="2">
    <source>
        <dbReference type="EMBL" id="MBW0543531.1"/>
    </source>
</evidence>
<protein>
    <submittedName>
        <fullName evidence="2">Uncharacterized protein</fullName>
    </submittedName>
</protein>
<keyword evidence="3" id="KW-1185">Reference proteome</keyword>
<gene>
    <name evidence="2" type="ORF">O181_083246</name>
</gene>
<dbReference type="EMBL" id="AVOT02048300">
    <property type="protein sequence ID" value="MBW0543531.1"/>
    <property type="molecule type" value="Genomic_DNA"/>
</dbReference>
<feature type="region of interest" description="Disordered" evidence="1">
    <location>
        <begin position="1"/>
        <end position="92"/>
    </location>
</feature>
<proteinExistence type="predicted"/>